<proteinExistence type="predicted"/>
<evidence type="ECO:0000313" key="2">
    <source>
        <dbReference type="Proteomes" id="UP001079657"/>
    </source>
</evidence>
<keyword evidence="2" id="KW-1185">Reference proteome</keyword>
<sequence>MFVHRNVYETRIGDFLFKANDTKGLIEIFDKNNEMVGFVRKAPESYQQFQVMAHELYDEMKIGGLFF</sequence>
<reference evidence="1" key="1">
    <citation type="submission" date="2022-12" db="EMBL/GenBank/DDBJ databases">
        <authorList>
            <person name="Wang J."/>
        </authorList>
    </citation>
    <scope>NUCLEOTIDE SEQUENCE</scope>
    <source>
        <strain evidence="1">HY-42-06</strain>
    </source>
</reference>
<dbReference type="Proteomes" id="UP001079657">
    <property type="component" value="Unassembled WGS sequence"/>
</dbReference>
<comment type="caution">
    <text evidence="1">The sequence shown here is derived from an EMBL/GenBank/DDBJ whole genome shotgun (WGS) entry which is preliminary data.</text>
</comment>
<name>A0ABT4CR24_9CLOT</name>
<gene>
    <name evidence="1" type="ORF">OXH55_12055</name>
</gene>
<protein>
    <submittedName>
        <fullName evidence="1">Uncharacterized protein</fullName>
    </submittedName>
</protein>
<accession>A0ABT4CR24</accession>
<evidence type="ECO:0000313" key="1">
    <source>
        <dbReference type="EMBL" id="MCY6371373.1"/>
    </source>
</evidence>
<dbReference type="EMBL" id="JAPQES010000004">
    <property type="protein sequence ID" value="MCY6371373.1"/>
    <property type="molecule type" value="Genomic_DNA"/>
</dbReference>
<dbReference type="RefSeq" id="WP_268050239.1">
    <property type="nucleotide sequence ID" value="NZ_JAPQES010000004.1"/>
</dbReference>
<organism evidence="1 2">
    <name type="scientific">Clostridium ganghwense</name>
    <dbReference type="NCBI Taxonomy" id="312089"/>
    <lineage>
        <taxon>Bacteria</taxon>
        <taxon>Bacillati</taxon>
        <taxon>Bacillota</taxon>
        <taxon>Clostridia</taxon>
        <taxon>Eubacteriales</taxon>
        <taxon>Clostridiaceae</taxon>
        <taxon>Clostridium</taxon>
    </lineage>
</organism>